<name>A0A0K2Y8N6_HELHE</name>
<organism evidence="2 3">
    <name type="scientific">Helicobacter heilmannii</name>
    <dbReference type="NCBI Taxonomy" id="35817"/>
    <lineage>
        <taxon>Bacteria</taxon>
        <taxon>Pseudomonadati</taxon>
        <taxon>Campylobacterota</taxon>
        <taxon>Epsilonproteobacteria</taxon>
        <taxon>Campylobacterales</taxon>
        <taxon>Helicobacteraceae</taxon>
        <taxon>Helicobacter</taxon>
    </lineage>
</organism>
<sequence length="154" mass="17274">MKNDFLILGLSIKDYLPYLFMLVVGFLVGWLFVLRTIKNENFSGVLDKVRYISWGVGSSMLTTWISFELINYYFHFPSGLSISISGGVGYIGAEVVSEIVLKLFANKIGAKIDTTPPKSQFNDKDTHGFKNKIIIGICSALSVLAFVFLWALFR</sequence>
<gene>
    <name evidence="2" type="ORF">HHE01_13530</name>
</gene>
<dbReference type="AlphaFoldDB" id="A0A0K2Y8N6"/>
<evidence type="ECO:0000313" key="3">
    <source>
        <dbReference type="Proteomes" id="UP000046090"/>
    </source>
</evidence>
<dbReference type="GeneID" id="76197059"/>
<evidence type="ECO:0000313" key="2">
    <source>
        <dbReference type="EMBL" id="CRI34507.1"/>
    </source>
</evidence>
<accession>A0A0K2Y8N6</accession>
<keyword evidence="1" id="KW-0812">Transmembrane</keyword>
<protein>
    <recommendedName>
        <fullName evidence="4">Holin</fullName>
    </recommendedName>
</protein>
<feature type="transmembrane region" description="Helical" evidence="1">
    <location>
        <begin position="54"/>
        <end position="74"/>
    </location>
</feature>
<feature type="transmembrane region" description="Helical" evidence="1">
    <location>
        <begin position="15"/>
        <end position="34"/>
    </location>
</feature>
<keyword evidence="1" id="KW-1133">Transmembrane helix</keyword>
<evidence type="ECO:0008006" key="4">
    <source>
        <dbReference type="Google" id="ProtNLM"/>
    </source>
</evidence>
<keyword evidence="1" id="KW-0472">Membrane</keyword>
<proteinExistence type="predicted"/>
<dbReference type="RefSeq" id="WP_015106607.1">
    <property type="nucleotide sequence ID" value="NZ_CDMK01000001.1"/>
</dbReference>
<keyword evidence="3" id="KW-1185">Reference proteome</keyword>
<feature type="transmembrane region" description="Helical" evidence="1">
    <location>
        <begin position="133"/>
        <end position="153"/>
    </location>
</feature>
<dbReference type="EMBL" id="CDMK01000001">
    <property type="protein sequence ID" value="CRI34507.1"/>
    <property type="molecule type" value="Genomic_DNA"/>
</dbReference>
<evidence type="ECO:0000256" key="1">
    <source>
        <dbReference type="SAM" id="Phobius"/>
    </source>
</evidence>
<dbReference type="Proteomes" id="UP000046090">
    <property type="component" value="Unassembled WGS sequence"/>
</dbReference>
<reference evidence="3" key="1">
    <citation type="submission" date="2014-12" db="EMBL/GenBank/DDBJ databases">
        <authorList>
            <person name="Smet A."/>
        </authorList>
    </citation>
    <scope>NUCLEOTIDE SEQUENCE [LARGE SCALE GENOMIC DNA]</scope>
</reference>